<comment type="caution">
    <text evidence="2">The sequence shown here is derived from an EMBL/GenBank/DDBJ whole genome shotgun (WGS) entry which is preliminary data.</text>
</comment>
<accession>A0AAE8LX62</accession>
<feature type="signal peptide" evidence="1">
    <location>
        <begin position="1"/>
        <end position="22"/>
    </location>
</feature>
<evidence type="ECO:0008006" key="4">
    <source>
        <dbReference type="Google" id="ProtNLM"/>
    </source>
</evidence>
<proteinExistence type="predicted"/>
<evidence type="ECO:0000313" key="2">
    <source>
        <dbReference type="EMBL" id="SPE23345.1"/>
    </source>
</evidence>
<feature type="chain" id="PRO_5042029434" description="Cell surface protein" evidence="1">
    <location>
        <begin position="23"/>
        <end position="759"/>
    </location>
</feature>
<name>A0AAE8LX62_LATSK</name>
<evidence type="ECO:0000313" key="3">
    <source>
        <dbReference type="Proteomes" id="UP000239650"/>
    </source>
</evidence>
<protein>
    <recommendedName>
        <fullName evidence="4">Cell surface protein</fullName>
    </recommendedName>
</protein>
<evidence type="ECO:0000256" key="1">
    <source>
        <dbReference type="SAM" id="SignalP"/>
    </source>
</evidence>
<gene>
    <name evidence="2" type="ORF">LAS9267_01957</name>
</gene>
<organism evidence="2 3">
    <name type="scientific">Latilactobacillus sakei</name>
    <name type="common">Lactobacillus sakei</name>
    <dbReference type="NCBI Taxonomy" id="1599"/>
    <lineage>
        <taxon>Bacteria</taxon>
        <taxon>Bacillati</taxon>
        <taxon>Bacillota</taxon>
        <taxon>Bacilli</taxon>
        <taxon>Lactobacillales</taxon>
        <taxon>Lactobacillaceae</taxon>
        <taxon>Latilactobacillus</taxon>
    </lineage>
</organism>
<dbReference type="AlphaFoldDB" id="A0AAE8LX62"/>
<dbReference type="RefSeq" id="WP_105300165.1">
    <property type="nucleotide sequence ID" value="NZ_CP017566.1"/>
</dbReference>
<sequence>MTKRKYGLIALVIGCFATISFVNQQKVQATGTVIKNKSRIDTEYPLSGASNFMMVAGNQFVQSESPFSGRIMANSVILKKQWIGPSGFNGSTESSTNTAYDNYFKNLKNPAVIINDFTKGNEKIYDKTEGMKNLVFHLGGMWQNPLVEDGLSKNTEFATDTSKADAEAAYPGMSVSLSGFSKGQQGTFEGLWKNKMVEGINGNLAKLPQYVDNGVNKYETSGGSTATDYSLQQNIQDVSQFYANLLPENAGFWSSTDEIMDLKQTNPINNENKVSRPVSNPFYITDPWPEVTDVIINIVAKADDPTVSAETREKTKPYTTEVDGKKPIVAVSIDRDRLTENYKKAKHMNIQFHFSDSFYKDDGKTLDSEKIPYIVINYKNFNDKRFDFQPGDGFYIGSVDNFKYPLNETDVGEPGYVNSIAKEVGGASDEDWSNPNVLKFGSHLLNNFTDTYDADNYPESFNQDKQDNSGLTAQTAAVSYTSRSPGTMLFGTMLIPHGSYYAGSSTHGLYIGGVVAANNITLDNAIISPEHDKSVFGNNQEFPDLNDGGDAKKVTIDSIDLNDPGSKNSQSLKSGGTAKFDYADGALKPAPSLGITGELKLSNVPNSYGLYYRYNSNGNNDKGEWHRYSSGAQTGTSVKLNQESLLADLNDQTKAITGDVKTEVQKISYPLTKTSGIEFATTADAKAATIAADKIETTATFNFTLQVKATLEVTVPARISFGTDVLGHSSGEATRTVAINEIQLAQKSVADTGTAEGQR</sequence>
<keyword evidence="1" id="KW-0732">Signal</keyword>
<dbReference type="EMBL" id="OKRC01000012">
    <property type="protein sequence ID" value="SPE23345.1"/>
    <property type="molecule type" value="Genomic_DNA"/>
</dbReference>
<reference evidence="2 3" key="1">
    <citation type="submission" date="2018-02" db="EMBL/GenBank/DDBJ databases">
        <authorList>
            <person name="Rodrigo-Torres L."/>
            <person name="Arahal R. D."/>
            <person name="Lucena T."/>
        </authorList>
    </citation>
    <scope>NUCLEOTIDE SEQUENCE [LARGE SCALE GENOMIC DNA]</scope>
    <source>
        <strain evidence="2 3">CECT 9267</strain>
    </source>
</reference>
<dbReference type="Proteomes" id="UP000239650">
    <property type="component" value="Unassembled WGS sequence"/>
</dbReference>